<accession>A0A0E9QQI0</accession>
<reference evidence="1" key="2">
    <citation type="journal article" date="2015" name="Fish Shellfish Immunol.">
        <title>Early steps in the European eel (Anguilla anguilla)-Vibrio vulnificus interaction in the gills: Role of the RtxA13 toxin.</title>
        <authorList>
            <person name="Callol A."/>
            <person name="Pajuelo D."/>
            <person name="Ebbesson L."/>
            <person name="Teles M."/>
            <person name="MacKenzie S."/>
            <person name="Amaro C."/>
        </authorList>
    </citation>
    <scope>NUCLEOTIDE SEQUENCE</scope>
</reference>
<protein>
    <submittedName>
        <fullName evidence="1">Uncharacterized protein</fullName>
    </submittedName>
</protein>
<dbReference type="AlphaFoldDB" id="A0A0E9QQI0"/>
<reference evidence="1" key="1">
    <citation type="submission" date="2014-11" db="EMBL/GenBank/DDBJ databases">
        <authorList>
            <person name="Amaro Gonzalez C."/>
        </authorList>
    </citation>
    <scope>NUCLEOTIDE SEQUENCE</scope>
</reference>
<organism evidence="1">
    <name type="scientific">Anguilla anguilla</name>
    <name type="common">European freshwater eel</name>
    <name type="synonym">Muraena anguilla</name>
    <dbReference type="NCBI Taxonomy" id="7936"/>
    <lineage>
        <taxon>Eukaryota</taxon>
        <taxon>Metazoa</taxon>
        <taxon>Chordata</taxon>
        <taxon>Craniata</taxon>
        <taxon>Vertebrata</taxon>
        <taxon>Euteleostomi</taxon>
        <taxon>Actinopterygii</taxon>
        <taxon>Neopterygii</taxon>
        <taxon>Teleostei</taxon>
        <taxon>Anguilliformes</taxon>
        <taxon>Anguillidae</taxon>
        <taxon>Anguilla</taxon>
    </lineage>
</organism>
<proteinExistence type="predicted"/>
<evidence type="ECO:0000313" key="1">
    <source>
        <dbReference type="EMBL" id="JAH18510.1"/>
    </source>
</evidence>
<dbReference type="EMBL" id="GBXM01090067">
    <property type="protein sequence ID" value="JAH18510.1"/>
    <property type="molecule type" value="Transcribed_RNA"/>
</dbReference>
<name>A0A0E9QQI0_ANGAN</name>
<sequence length="84" mass="8675">MHVNRGPSCPVRLSCVKYGTPLWCPHAQLSRRTSPRASEETVHALDSLAAVVQALGPNALAAGVVKPAVLGATHGLAVQLALAD</sequence>